<dbReference type="AlphaFoldDB" id="A0A7I4DH14"/>
<dbReference type="SUPFAM" id="SSF55681">
    <property type="entry name" value="Class II aaRS and biotin synthetases"/>
    <property type="match status" value="1"/>
</dbReference>
<evidence type="ECO:0000256" key="3">
    <source>
        <dbReference type="ARBA" id="ARBA00022840"/>
    </source>
</evidence>
<dbReference type="GO" id="GO:0005524">
    <property type="term" value="F:ATP binding"/>
    <property type="evidence" value="ECO:0007669"/>
    <property type="project" value="InterPro"/>
</dbReference>
<reference evidence="5" key="3">
    <citation type="submission" date="2020-12" db="UniProtKB">
        <authorList>
            <consortium name="EnsemblPlants"/>
        </authorList>
    </citation>
    <scope>IDENTIFICATION</scope>
</reference>
<dbReference type="EMBL" id="ABEU02000004">
    <property type="status" value="NOT_ANNOTATED_CDS"/>
    <property type="molecule type" value="Genomic_DNA"/>
</dbReference>
<keyword evidence="6" id="KW-1185">Reference proteome</keyword>
<dbReference type="InterPro" id="IPR004364">
    <property type="entry name" value="Aa-tRNA-synt_II"/>
</dbReference>
<dbReference type="Pfam" id="PF00152">
    <property type="entry name" value="tRNA-synt_2"/>
    <property type="match status" value="1"/>
</dbReference>
<keyword evidence="1" id="KW-0436">Ligase</keyword>
<dbReference type="Gramene" id="Pp3c4_13380V3.3">
    <property type="protein sequence ID" value="Pp3c4_13380V3.3"/>
    <property type="gene ID" value="Pp3c4_13380"/>
</dbReference>
<dbReference type="Proteomes" id="UP000006727">
    <property type="component" value="Chromosome 4"/>
</dbReference>
<organism evidence="5 6">
    <name type="scientific">Physcomitrium patens</name>
    <name type="common">Spreading-leaved earth moss</name>
    <name type="synonym">Physcomitrella patens</name>
    <dbReference type="NCBI Taxonomy" id="3218"/>
    <lineage>
        <taxon>Eukaryota</taxon>
        <taxon>Viridiplantae</taxon>
        <taxon>Streptophyta</taxon>
        <taxon>Embryophyta</taxon>
        <taxon>Bryophyta</taxon>
        <taxon>Bryophytina</taxon>
        <taxon>Bryopsida</taxon>
        <taxon>Funariidae</taxon>
        <taxon>Funariales</taxon>
        <taxon>Funariaceae</taxon>
        <taxon>Physcomitrium</taxon>
    </lineage>
</organism>
<dbReference type="PANTHER" id="PTHR42918:SF9">
    <property type="entry name" value="LYSINE--TRNA LIGASE"/>
    <property type="match status" value="1"/>
</dbReference>
<keyword evidence="3" id="KW-0067">ATP-binding</keyword>
<proteinExistence type="predicted"/>
<dbReference type="EnsemblPlants" id="Pp3c4_13380V3.3">
    <property type="protein sequence ID" value="Pp3c4_13380V3.3"/>
    <property type="gene ID" value="Pp3c4_13380"/>
</dbReference>
<accession>A0A7I4DH14</accession>
<evidence type="ECO:0000256" key="1">
    <source>
        <dbReference type="ARBA" id="ARBA00022598"/>
    </source>
</evidence>
<name>A0A7I4DH14_PHYPA</name>
<evidence type="ECO:0000313" key="5">
    <source>
        <dbReference type="EnsemblPlants" id="Pp3c4_13380V3.3"/>
    </source>
</evidence>
<dbReference type="Gene3D" id="3.30.930.10">
    <property type="entry name" value="Bira Bifunctional Protein, Domain 2"/>
    <property type="match status" value="1"/>
</dbReference>
<dbReference type="InParanoid" id="A0A7I4DH14"/>
<sequence>MNSDVACDVFITPDSKRTHSVSCLQKRQEIDSSVAPTPWTRKSICRRALPTKLSTHKNKTELDHERHPLASSQLYHHPGIVDPDFLLKPQLVGHFIEEQCVNPTFIMLHPQFRSPLAKWHRSIPGLTEQFELFLNKHEVCNAYTELNDPVVQSERFADQVKDRENGDDEAMAIYENFCTALEYGLLPTTG</sequence>
<evidence type="ECO:0000313" key="6">
    <source>
        <dbReference type="Proteomes" id="UP000006727"/>
    </source>
</evidence>
<dbReference type="PANTHER" id="PTHR42918">
    <property type="entry name" value="LYSYL-TRNA SYNTHETASE"/>
    <property type="match status" value="1"/>
</dbReference>
<evidence type="ECO:0000259" key="4">
    <source>
        <dbReference type="Pfam" id="PF00152"/>
    </source>
</evidence>
<dbReference type="GO" id="GO:0004812">
    <property type="term" value="F:aminoacyl-tRNA ligase activity"/>
    <property type="evidence" value="ECO:0007669"/>
    <property type="project" value="InterPro"/>
</dbReference>
<protein>
    <recommendedName>
        <fullName evidence="4">Aminoacyl-tRNA synthetase class II (D/K/N) domain-containing protein</fullName>
    </recommendedName>
</protein>
<keyword evidence="2" id="KW-0547">Nucleotide-binding</keyword>
<reference evidence="5 6" key="1">
    <citation type="journal article" date="2008" name="Science">
        <title>The Physcomitrella genome reveals evolutionary insights into the conquest of land by plants.</title>
        <authorList>
            <person name="Rensing S."/>
            <person name="Lang D."/>
            <person name="Zimmer A."/>
            <person name="Terry A."/>
            <person name="Salamov A."/>
            <person name="Shapiro H."/>
            <person name="Nishiyama T."/>
            <person name="Perroud P.-F."/>
            <person name="Lindquist E."/>
            <person name="Kamisugi Y."/>
            <person name="Tanahashi T."/>
            <person name="Sakakibara K."/>
            <person name="Fujita T."/>
            <person name="Oishi K."/>
            <person name="Shin-I T."/>
            <person name="Kuroki Y."/>
            <person name="Toyoda A."/>
            <person name="Suzuki Y."/>
            <person name="Hashimoto A."/>
            <person name="Yamaguchi K."/>
            <person name="Sugano A."/>
            <person name="Kohara Y."/>
            <person name="Fujiyama A."/>
            <person name="Anterola A."/>
            <person name="Aoki S."/>
            <person name="Ashton N."/>
            <person name="Barbazuk W.B."/>
            <person name="Barker E."/>
            <person name="Bennetzen J."/>
            <person name="Bezanilla M."/>
            <person name="Blankenship R."/>
            <person name="Cho S.H."/>
            <person name="Dutcher S."/>
            <person name="Estelle M."/>
            <person name="Fawcett J.A."/>
            <person name="Gundlach H."/>
            <person name="Hanada K."/>
            <person name="Heyl A."/>
            <person name="Hicks K.A."/>
            <person name="Hugh J."/>
            <person name="Lohr M."/>
            <person name="Mayer K."/>
            <person name="Melkozernov A."/>
            <person name="Murata T."/>
            <person name="Nelson D."/>
            <person name="Pils B."/>
            <person name="Prigge M."/>
            <person name="Reiss B."/>
            <person name="Renner T."/>
            <person name="Rombauts S."/>
            <person name="Rushton P."/>
            <person name="Sanderfoot A."/>
            <person name="Schween G."/>
            <person name="Shiu S.-H."/>
            <person name="Stueber K."/>
            <person name="Theodoulou F.L."/>
            <person name="Tu H."/>
            <person name="Van de Peer Y."/>
            <person name="Verrier P.J."/>
            <person name="Waters E."/>
            <person name="Wood A."/>
            <person name="Yang L."/>
            <person name="Cove D."/>
            <person name="Cuming A."/>
            <person name="Hasebe M."/>
            <person name="Lucas S."/>
            <person name="Mishler D.B."/>
            <person name="Reski R."/>
            <person name="Grigoriev I."/>
            <person name="Quatrano R.S."/>
            <person name="Boore J.L."/>
        </authorList>
    </citation>
    <scope>NUCLEOTIDE SEQUENCE [LARGE SCALE GENOMIC DNA]</scope>
    <source>
        <strain evidence="5 6">cv. Gransden 2004</strain>
    </source>
</reference>
<reference evidence="5 6" key="2">
    <citation type="journal article" date="2018" name="Plant J.">
        <title>The Physcomitrella patens chromosome-scale assembly reveals moss genome structure and evolution.</title>
        <authorList>
            <person name="Lang D."/>
            <person name="Ullrich K.K."/>
            <person name="Murat F."/>
            <person name="Fuchs J."/>
            <person name="Jenkins J."/>
            <person name="Haas F.B."/>
            <person name="Piednoel M."/>
            <person name="Gundlach H."/>
            <person name="Van Bel M."/>
            <person name="Meyberg R."/>
            <person name="Vives C."/>
            <person name="Morata J."/>
            <person name="Symeonidi A."/>
            <person name="Hiss M."/>
            <person name="Muchero W."/>
            <person name="Kamisugi Y."/>
            <person name="Saleh O."/>
            <person name="Blanc G."/>
            <person name="Decker E.L."/>
            <person name="van Gessel N."/>
            <person name="Grimwood J."/>
            <person name="Hayes R.D."/>
            <person name="Graham S.W."/>
            <person name="Gunter L.E."/>
            <person name="McDaniel S.F."/>
            <person name="Hoernstein S.N.W."/>
            <person name="Larsson A."/>
            <person name="Li F.W."/>
            <person name="Perroud P.F."/>
            <person name="Phillips J."/>
            <person name="Ranjan P."/>
            <person name="Rokshar D.S."/>
            <person name="Rothfels C.J."/>
            <person name="Schneider L."/>
            <person name="Shu S."/>
            <person name="Stevenson D.W."/>
            <person name="Thummler F."/>
            <person name="Tillich M."/>
            <person name="Villarreal Aguilar J.C."/>
            <person name="Widiez T."/>
            <person name="Wong G.K."/>
            <person name="Wymore A."/>
            <person name="Zhang Y."/>
            <person name="Zimmer A.D."/>
            <person name="Quatrano R.S."/>
            <person name="Mayer K.F.X."/>
            <person name="Goodstein D."/>
            <person name="Casacuberta J.M."/>
            <person name="Vandepoele K."/>
            <person name="Reski R."/>
            <person name="Cuming A.C."/>
            <person name="Tuskan G.A."/>
            <person name="Maumus F."/>
            <person name="Salse J."/>
            <person name="Schmutz J."/>
            <person name="Rensing S.A."/>
        </authorList>
    </citation>
    <scope>NUCLEOTIDE SEQUENCE [LARGE SCALE GENOMIC DNA]</scope>
    <source>
        <strain evidence="5 6">cv. Gransden 2004</strain>
    </source>
</reference>
<dbReference type="InterPro" id="IPR045864">
    <property type="entry name" value="aa-tRNA-synth_II/BPL/LPL"/>
</dbReference>
<feature type="domain" description="Aminoacyl-tRNA synthetase class II (D/K/N)" evidence="4">
    <location>
        <begin position="72"/>
        <end position="190"/>
    </location>
</feature>
<evidence type="ECO:0000256" key="2">
    <source>
        <dbReference type="ARBA" id="ARBA00022741"/>
    </source>
</evidence>
<dbReference type="GO" id="GO:0006418">
    <property type="term" value="P:tRNA aminoacylation for protein translation"/>
    <property type="evidence" value="ECO:0007669"/>
    <property type="project" value="InterPro"/>
</dbReference>